<evidence type="ECO:0000313" key="2">
    <source>
        <dbReference type="Proteomes" id="UP000009173"/>
    </source>
</evidence>
<dbReference type="InterPro" id="IPR003772">
    <property type="entry name" value="YceD"/>
</dbReference>
<evidence type="ECO:0000313" key="1">
    <source>
        <dbReference type="EMBL" id="ABM28864.1"/>
    </source>
</evidence>
<dbReference type="Proteomes" id="UP000009173">
    <property type="component" value="Chromosome"/>
</dbReference>
<protein>
    <recommendedName>
        <fullName evidence="3">DUF177 domain-containing protein</fullName>
    </recommendedName>
</protein>
<proteinExistence type="predicted"/>
<gene>
    <name evidence="1" type="ordered locus">Dvul_1847</name>
</gene>
<dbReference type="HOGENOM" id="CLU_100236_1_1_7"/>
<dbReference type="Pfam" id="PF02620">
    <property type="entry name" value="YceD"/>
    <property type="match status" value="1"/>
</dbReference>
<evidence type="ECO:0008006" key="3">
    <source>
        <dbReference type="Google" id="ProtNLM"/>
    </source>
</evidence>
<sequence length="178" mass="19319">MHQIWVPLNDIPSGGQEYEVDEASVWAAPIKEFSLPYQVAEPLRATVFLLPQEDGVLVRGTLGGKVSVPCDRCAEPTLVAVEHRFESFEPFPGEDDDADVDTEVLRPVPEGKGFEISLSGLLWEEFLLALPVKPLCGGACKGLCPSCGKNLNEGPCACAHEEGDPRLAVLRGVRIDKH</sequence>
<accession>A0A0H3A8C5</accession>
<dbReference type="PANTHER" id="PTHR34374">
    <property type="entry name" value="LARGE RIBOSOMAL RNA SUBUNIT ACCUMULATION PROTEIN YCED HOMOLOG 1, CHLOROPLASTIC"/>
    <property type="match status" value="1"/>
</dbReference>
<reference evidence="2" key="1">
    <citation type="journal article" date="2009" name="Environ. Microbiol.">
        <title>Contribution of mobile genetic elements to Desulfovibrio vulgaris genome plasticity.</title>
        <authorList>
            <person name="Walker C.B."/>
            <person name="Stolyar S."/>
            <person name="Chivian D."/>
            <person name="Pinel N."/>
            <person name="Gabster J.A."/>
            <person name="Dehal P.S."/>
            <person name="He Z."/>
            <person name="Yang Z.K."/>
            <person name="Yen H.C."/>
            <person name="Zhou J."/>
            <person name="Wall J.D."/>
            <person name="Hazen T.C."/>
            <person name="Arkin A.P."/>
            <person name="Stahl D.A."/>
        </authorList>
    </citation>
    <scope>NUCLEOTIDE SEQUENCE [LARGE SCALE GENOMIC DNA]</scope>
    <source>
        <strain evidence="2">DP4</strain>
    </source>
</reference>
<dbReference type="AlphaFoldDB" id="A0A0H3A8C5"/>
<dbReference type="KEGG" id="dvl:Dvul_1847"/>
<dbReference type="RefSeq" id="WP_010938506.1">
    <property type="nucleotide sequence ID" value="NC_008751.1"/>
</dbReference>
<dbReference type="PANTHER" id="PTHR34374:SF1">
    <property type="entry name" value="LARGE RIBOSOMAL RNA SUBUNIT ACCUMULATION PROTEIN YCED HOMOLOG 1, CHLOROPLASTIC"/>
    <property type="match status" value="1"/>
</dbReference>
<dbReference type="EMBL" id="CP000527">
    <property type="protein sequence ID" value="ABM28864.1"/>
    <property type="molecule type" value="Genomic_DNA"/>
</dbReference>
<name>A0A0H3A8C5_NITV4</name>
<organism evidence="1 2">
    <name type="scientific">Nitratidesulfovibrio vulgaris (strain DP4)</name>
    <name type="common">Desulfovibrio vulgaris</name>
    <dbReference type="NCBI Taxonomy" id="391774"/>
    <lineage>
        <taxon>Bacteria</taxon>
        <taxon>Pseudomonadati</taxon>
        <taxon>Thermodesulfobacteriota</taxon>
        <taxon>Desulfovibrionia</taxon>
        <taxon>Desulfovibrionales</taxon>
        <taxon>Desulfovibrionaceae</taxon>
        <taxon>Nitratidesulfovibrio</taxon>
    </lineage>
</organism>